<dbReference type="InterPro" id="IPR057165">
    <property type="entry name" value="DUF7843"/>
</dbReference>
<comment type="caution">
    <text evidence="5">The sequence shown here is derived from an EMBL/GenBank/DDBJ whole genome shotgun (WGS) entry which is preliminary data.</text>
</comment>
<dbReference type="Pfam" id="PF25224">
    <property type="entry name" value="DUF7842"/>
    <property type="match status" value="1"/>
</dbReference>
<evidence type="ECO:0000259" key="4">
    <source>
        <dbReference type="Pfam" id="PF25225"/>
    </source>
</evidence>
<feature type="domain" description="Lnb N-terminal periplasmic" evidence="1">
    <location>
        <begin position="118"/>
        <end position="286"/>
    </location>
</feature>
<dbReference type="Pfam" id="PF13387">
    <property type="entry name" value="Lnb_N"/>
    <property type="match status" value="1"/>
</dbReference>
<feature type="domain" description="DUF7842" evidence="3">
    <location>
        <begin position="294"/>
        <end position="382"/>
    </location>
</feature>
<gene>
    <name evidence="5" type="ORF">G7Y82_02110</name>
</gene>
<evidence type="ECO:0000259" key="2">
    <source>
        <dbReference type="Pfam" id="PF25222"/>
    </source>
</evidence>
<dbReference type="InterPro" id="IPR025178">
    <property type="entry name" value="Lnb_N"/>
</dbReference>
<protein>
    <submittedName>
        <fullName evidence="5">DUF4105 domain-containing protein</fullName>
    </submittedName>
</protein>
<dbReference type="Proteomes" id="UP000653472">
    <property type="component" value="Unassembled WGS sequence"/>
</dbReference>
<evidence type="ECO:0000313" key="5">
    <source>
        <dbReference type="EMBL" id="NKF21093.1"/>
    </source>
</evidence>
<evidence type="ECO:0000259" key="3">
    <source>
        <dbReference type="Pfam" id="PF25224"/>
    </source>
</evidence>
<dbReference type="RefSeq" id="WP_168146333.1">
    <property type="nucleotide sequence ID" value="NZ_JAAVXB010000001.1"/>
</dbReference>
<reference evidence="5" key="1">
    <citation type="submission" date="2020-03" db="EMBL/GenBank/DDBJ databases">
        <title>Solimonas marina sp. nov., isolated from deep seawater of the Pacific Ocean.</title>
        <authorList>
            <person name="Liu X."/>
            <person name="Lai Q."/>
            <person name="Sun F."/>
            <person name="Gai Y."/>
            <person name="Li G."/>
            <person name="Shao Z."/>
        </authorList>
    </citation>
    <scope>NUCLEOTIDE SEQUENCE</scope>
    <source>
        <strain evidence="5">C16B3</strain>
    </source>
</reference>
<name>A0A969W7U6_9GAMM</name>
<feature type="domain" description="DUF7840" evidence="2">
    <location>
        <begin position="393"/>
        <end position="614"/>
    </location>
</feature>
<dbReference type="AlphaFoldDB" id="A0A969W7U6"/>
<proteinExistence type="predicted"/>
<evidence type="ECO:0000259" key="1">
    <source>
        <dbReference type="Pfam" id="PF13387"/>
    </source>
</evidence>
<accession>A0A969W7U6</accession>
<dbReference type="Pfam" id="PF25222">
    <property type="entry name" value="DUF7840"/>
    <property type="match status" value="1"/>
</dbReference>
<sequence length="615" mass="68122">MVRAAPAAGNDYLIELQHDAQRMGLAARPEWRDLLHDDAGLGDTRSSIISDWFFVAPTGRHDPQAELDATLAAFFDPSPRAPRGESAQCIFGARYRWLSQQLHFDARRLPQQACGRRAQWMAALAPHAVWVVFPSAYLNSPASMFGHTLLRLDGDETQAGTPLLAYAVNYAAATTEHNGLVFAVRGLTGGYRGQFSVLPYYEKVKEYARLESRDLWEYPLALSDDEKHMLLLHLWELRGAEFRYYFFTRNCSYELLTLLRVARPQLQWGHRYDWRAIPTDTLRTLSPFLGAPHFRPSLATQLVDQAAQLDANERHVALALADGRRAADDPALMAMPRDAQARTLTHANDLLYYGFLSGERSREAALPRSQQLLRARAALATDAGFAPTPPPTDDPLQAHDTQRLALGAAFGSDTRALSLGWRPAYHDLLDAPAGYGPGQQISFLDIAARLDLRDGHLHPATENLIDIVSVSPRTPLFRPISWRVRLAGEPSRLDGGAFGGVLEGGPGLSFGRFDALVGYAFLQTRADVNADLPRGWGLGAGPLIGVLANPLAGWQVQAEAERLQAIGDAGGSRTMLRFGQQWSLSRDLALRSELRYERWGGSDRLRADLSVQHYF</sequence>
<keyword evidence="6" id="KW-1185">Reference proteome</keyword>
<evidence type="ECO:0000313" key="6">
    <source>
        <dbReference type="Proteomes" id="UP000653472"/>
    </source>
</evidence>
<dbReference type="Pfam" id="PF25225">
    <property type="entry name" value="DUF7843"/>
    <property type="match status" value="1"/>
</dbReference>
<dbReference type="InterPro" id="IPR057164">
    <property type="entry name" value="DUF7842"/>
</dbReference>
<organism evidence="5 6">
    <name type="scientific">Solimonas marina</name>
    <dbReference type="NCBI Taxonomy" id="2714601"/>
    <lineage>
        <taxon>Bacteria</taxon>
        <taxon>Pseudomonadati</taxon>
        <taxon>Pseudomonadota</taxon>
        <taxon>Gammaproteobacteria</taxon>
        <taxon>Nevskiales</taxon>
        <taxon>Nevskiaceae</taxon>
        <taxon>Solimonas</taxon>
    </lineage>
</organism>
<dbReference type="InterPro" id="IPR057162">
    <property type="entry name" value="DUF7840"/>
</dbReference>
<dbReference type="EMBL" id="JAAVXB010000001">
    <property type="protein sequence ID" value="NKF21093.1"/>
    <property type="molecule type" value="Genomic_DNA"/>
</dbReference>
<feature type="domain" description="DUF7843" evidence="4">
    <location>
        <begin position="25"/>
        <end position="101"/>
    </location>
</feature>